<dbReference type="EMBL" id="QMDX01000002">
    <property type="protein sequence ID" value="TSD15109.1"/>
    <property type="molecule type" value="Genomic_DNA"/>
</dbReference>
<dbReference type="InParanoid" id="A0A554NCJ1"/>
<gene>
    <name evidence="3" type="ORF">DP107_04450</name>
</gene>
<dbReference type="AlphaFoldDB" id="A0A554NCJ1"/>
<name>A0A554NCJ1_9EURY</name>
<dbReference type="RefSeq" id="WP_144260949.1">
    <property type="nucleotide sequence ID" value="NZ_QMDX01000002.1"/>
</dbReference>
<dbReference type="InterPro" id="IPR026935">
    <property type="entry name" value="BtrH_N"/>
</dbReference>
<dbReference type="Pfam" id="PF14399">
    <property type="entry name" value="BtrH_N"/>
    <property type="match status" value="1"/>
</dbReference>
<feature type="domain" description="DUF4872" evidence="2">
    <location>
        <begin position="167"/>
        <end position="344"/>
    </location>
</feature>
<dbReference type="Proteomes" id="UP000319894">
    <property type="component" value="Unassembled WGS sequence"/>
</dbReference>
<evidence type="ECO:0000259" key="2">
    <source>
        <dbReference type="Pfam" id="PF16169"/>
    </source>
</evidence>
<accession>A0A554NCJ1</accession>
<feature type="domain" description="Butirosin biosynthesis protein H N-terminal" evidence="1">
    <location>
        <begin position="13"/>
        <end position="134"/>
    </location>
</feature>
<evidence type="ECO:0008006" key="5">
    <source>
        <dbReference type="Google" id="ProtNLM"/>
    </source>
</evidence>
<reference evidence="3 4" key="1">
    <citation type="submission" date="2018-06" db="EMBL/GenBank/DDBJ databases">
        <title>Natronomonas sp. F16-60 a new haloarchaeon isolated from a solar saltern of Isla Cristina, Huelva, Spain.</title>
        <authorList>
            <person name="Duran-Viseras A."/>
            <person name="Sanchez-Porro C."/>
            <person name="Ventosa A."/>
        </authorList>
    </citation>
    <scope>NUCLEOTIDE SEQUENCE [LARGE SCALE GENOMIC DNA]</scope>
    <source>
        <strain evidence="3 4">F16-60</strain>
    </source>
</reference>
<dbReference type="OrthoDB" id="197150at2157"/>
<dbReference type="InterPro" id="IPR032369">
    <property type="entry name" value="DUF4872"/>
</dbReference>
<keyword evidence="4" id="KW-1185">Reference proteome</keyword>
<evidence type="ECO:0000259" key="1">
    <source>
        <dbReference type="Pfam" id="PF14399"/>
    </source>
</evidence>
<evidence type="ECO:0000313" key="3">
    <source>
        <dbReference type="EMBL" id="TSD15109.1"/>
    </source>
</evidence>
<dbReference type="Pfam" id="PF16169">
    <property type="entry name" value="DUF4872"/>
    <property type="match status" value="1"/>
</dbReference>
<organism evidence="3 4">
    <name type="scientific">Haloglomus irregulare</name>
    <dbReference type="NCBI Taxonomy" id="2234134"/>
    <lineage>
        <taxon>Archaea</taxon>
        <taxon>Methanobacteriati</taxon>
        <taxon>Methanobacteriota</taxon>
        <taxon>Stenosarchaea group</taxon>
        <taxon>Halobacteria</taxon>
        <taxon>Halobacteriales</taxon>
        <taxon>Natronomonadaceae</taxon>
        <taxon>Haloglomus</taxon>
    </lineage>
</organism>
<sequence length="351" mass="38319">MRLDGFEHATGAHCGSTALRDLSTHYDWGLSEPACFGLGSGLGFVSLELPTSPWRLFIGRPLWLESAFFDTLDVPHTERRGDDWATSWADLRGHLDRGDPVMVFVDLFHLDYYDTDTHFAPHSLLVVGYDEDADATEAPHADADAGTGVAYMADSEFDEVQPLPLSSLREAWAATDMLPLDNRYIVAAGDPRADVGTAARDAIRETARYMLDPADAGRDTLGDRLGMGRHGLPGMRAFADSMPDWPALEDPTWTARFAYQNIERRGTGGGAFRGLYAPFLDELGADAGLDESFAAEMHGIAEAWTSLATVLYEASEAEGDMAPLLEEAAERVHAVADREERFYEGVLAALA</sequence>
<evidence type="ECO:0000313" key="4">
    <source>
        <dbReference type="Proteomes" id="UP000319894"/>
    </source>
</evidence>
<comment type="caution">
    <text evidence="3">The sequence shown here is derived from an EMBL/GenBank/DDBJ whole genome shotgun (WGS) entry which is preliminary data.</text>
</comment>
<proteinExistence type="predicted"/>
<protein>
    <recommendedName>
        <fullName evidence="5">Butirosin biosynthesis protein H, N-terminal</fullName>
    </recommendedName>
</protein>